<evidence type="ECO:0000256" key="1">
    <source>
        <dbReference type="ARBA" id="ARBA00005495"/>
    </source>
</evidence>
<gene>
    <name evidence="7" type="ORF">LTR05_005937</name>
</gene>
<dbReference type="GO" id="GO:0016846">
    <property type="term" value="F:carbon-sulfur lyase activity"/>
    <property type="evidence" value="ECO:0007669"/>
    <property type="project" value="InterPro"/>
</dbReference>
<keyword evidence="2" id="KW-0479">Metal-binding</keyword>
<feature type="compositionally biased region" description="Basic and acidic residues" evidence="5">
    <location>
        <begin position="1"/>
        <end position="17"/>
    </location>
</feature>
<comment type="similarity">
    <text evidence="1">Belongs to the Gfa family.</text>
</comment>
<comment type="caution">
    <text evidence="7">The sequence shown here is derived from an EMBL/GenBank/DDBJ whole genome shotgun (WGS) entry which is preliminary data.</text>
</comment>
<sequence length="251" mass="29016">MPNKHNNKEAVNEHIGKDQSGAADEAHQFQAGNRSDRKEDEWKHRAPYKIHDDDSKFPAKWKGGCHCGKVKYELSREKPLASKRCHCHTCQRLHGAPFQWACIFHKDDINFVNGIHDIGWYDPSGKSNTHHLPCKVSCAFCRTPIMDEGRNMILLFPTLIEGIEKKEVRDNFKPTCHMFYNERAVDFTGDGIVKWDGIDNKSNLVDDDGNVLVKYEDGMEEKEMDEKKRKYFDGLQDSHPETARKEKDLKI</sequence>
<evidence type="ECO:0000256" key="3">
    <source>
        <dbReference type="ARBA" id="ARBA00022833"/>
    </source>
</evidence>
<keyword evidence="3" id="KW-0862">Zinc</keyword>
<dbReference type="Gene3D" id="3.90.1590.10">
    <property type="entry name" value="glutathione-dependent formaldehyde- activating enzyme (gfa)"/>
    <property type="match status" value="1"/>
</dbReference>
<dbReference type="PANTHER" id="PTHR33337:SF40">
    <property type="entry name" value="CENP-V_GFA DOMAIN-CONTAINING PROTEIN-RELATED"/>
    <property type="match status" value="1"/>
</dbReference>
<name>A0AAN7SXL8_9EURO</name>
<keyword evidence="8" id="KW-1185">Reference proteome</keyword>
<feature type="compositionally biased region" description="Basic and acidic residues" evidence="5">
    <location>
        <begin position="224"/>
        <end position="251"/>
    </location>
</feature>
<dbReference type="PANTHER" id="PTHR33337">
    <property type="entry name" value="GFA DOMAIN-CONTAINING PROTEIN"/>
    <property type="match status" value="1"/>
</dbReference>
<dbReference type="GO" id="GO:0046872">
    <property type="term" value="F:metal ion binding"/>
    <property type="evidence" value="ECO:0007669"/>
    <property type="project" value="UniProtKB-KW"/>
</dbReference>
<dbReference type="InterPro" id="IPR006913">
    <property type="entry name" value="CENP-V/GFA"/>
</dbReference>
<reference evidence="7 8" key="1">
    <citation type="submission" date="2023-08" db="EMBL/GenBank/DDBJ databases">
        <title>Black Yeasts Isolated from many extreme environments.</title>
        <authorList>
            <person name="Coleine C."/>
            <person name="Stajich J.E."/>
            <person name="Selbmann L."/>
        </authorList>
    </citation>
    <scope>NUCLEOTIDE SEQUENCE [LARGE SCALE GENOMIC DNA]</scope>
    <source>
        <strain evidence="7 8">CCFEE 5910</strain>
    </source>
</reference>
<evidence type="ECO:0000256" key="2">
    <source>
        <dbReference type="ARBA" id="ARBA00022723"/>
    </source>
</evidence>
<evidence type="ECO:0000256" key="5">
    <source>
        <dbReference type="SAM" id="MobiDB-lite"/>
    </source>
</evidence>
<dbReference type="PROSITE" id="PS51891">
    <property type="entry name" value="CENP_V_GFA"/>
    <property type="match status" value="1"/>
</dbReference>
<dbReference type="SUPFAM" id="SSF51316">
    <property type="entry name" value="Mss4-like"/>
    <property type="match status" value="1"/>
</dbReference>
<feature type="domain" description="CENP-V/GFA" evidence="6">
    <location>
        <begin position="61"/>
        <end position="181"/>
    </location>
</feature>
<dbReference type="Proteomes" id="UP001309876">
    <property type="component" value="Unassembled WGS sequence"/>
</dbReference>
<dbReference type="EMBL" id="JAVRRJ010000006">
    <property type="protein sequence ID" value="KAK5083435.1"/>
    <property type="molecule type" value="Genomic_DNA"/>
</dbReference>
<feature type="region of interest" description="Disordered" evidence="5">
    <location>
        <begin position="220"/>
        <end position="251"/>
    </location>
</feature>
<accession>A0AAN7SXL8</accession>
<feature type="region of interest" description="Disordered" evidence="5">
    <location>
        <begin position="1"/>
        <end position="43"/>
    </location>
</feature>
<dbReference type="InterPro" id="IPR011057">
    <property type="entry name" value="Mss4-like_sf"/>
</dbReference>
<feature type="compositionally biased region" description="Basic and acidic residues" evidence="5">
    <location>
        <begin position="34"/>
        <end position="43"/>
    </location>
</feature>
<dbReference type="AlphaFoldDB" id="A0AAN7SXL8"/>
<evidence type="ECO:0000313" key="7">
    <source>
        <dbReference type="EMBL" id="KAK5083435.1"/>
    </source>
</evidence>
<protein>
    <recommendedName>
        <fullName evidence="6">CENP-V/GFA domain-containing protein</fullName>
    </recommendedName>
</protein>
<evidence type="ECO:0000256" key="4">
    <source>
        <dbReference type="ARBA" id="ARBA00023239"/>
    </source>
</evidence>
<evidence type="ECO:0000313" key="8">
    <source>
        <dbReference type="Proteomes" id="UP001309876"/>
    </source>
</evidence>
<organism evidence="7 8">
    <name type="scientific">Lithohypha guttulata</name>
    <dbReference type="NCBI Taxonomy" id="1690604"/>
    <lineage>
        <taxon>Eukaryota</taxon>
        <taxon>Fungi</taxon>
        <taxon>Dikarya</taxon>
        <taxon>Ascomycota</taxon>
        <taxon>Pezizomycotina</taxon>
        <taxon>Eurotiomycetes</taxon>
        <taxon>Chaetothyriomycetidae</taxon>
        <taxon>Chaetothyriales</taxon>
        <taxon>Trichomeriaceae</taxon>
        <taxon>Lithohypha</taxon>
    </lineage>
</organism>
<proteinExistence type="inferred from homology"/>
<evidence type="ECO:0000259" key="6">
    <source>
        <dbReference type="PROSITE" id="PS51891"/>
    </source>
</evidence>
<dbReference type="Pfam" id="PF04828">
    <property type="entry name" value="GFA"/>
    <property type="match status" value="1"/>
</dbReference>
<keyword evidence="4" id="KW-0456">Lyase</keyword>